<accession>N1W151</accession>
<comment type="caution">
    <text evidence="2">The sequence shown here is derived from an EMBL/GenBank/DDBJ whole genome shotgun (WGS) entry which is preliminary data.</text>
</comment>
<proteinExistence type="predicted"/>
<evidence type="ECO:0000256" key="1">
    <source>
        <dbReference type="SAM" id="MobiDB-lite"/>
    </source>
</evidence>
<protein>
    <submittedName>
        <fullName evidence="2">Uncharacterized protein</fullName>
    </submittedName>
</protein>
<organism evidence="2 3">
    <name type="scientific">Leptospira terpstrae serovar Hualin str. LT 11-33 = ATCC 700639</name>
    <dbReference type="NCBI Taxonomy" id="1257025"/>
    <lineage>
        <taxon>Bacteria</taxon>
        <taxon>Pseudomonadati</taxon>
        <taxon>Spirochaetota</taxon>
        <taxon>Spirochaetia</taxon>
        <taxon>Leptospirales</taxon>
        <taxon>Leptospiraceae</taxon>
        <taxon>Leptospira</taxon>
    </lineage>
</organism>
<dbReference type="EMBL" id="AOGW02000006">
    <property type="protein sequence ID" value="EMY63005.1"/>
    <property type="molecule type" value="Genomic_DNA"/>
</dbReference>
<reference evidence="2" key="1">
    <citation type="submission" date="2013-03" db="EMBL/GenBank/DDBJ databases">
        <authorList>
            <person name="Harkins D.M."/>
            <person name="Durkin A.S."/>
            <person name="Brinkac L.M."/>
            <person name="Haft D.H."/>
            <person name="Selengut J.D."/>
            <person name="Sanka R."/>
            <person name="DePew J."/>
            <person name="Purushe J."/>
            <person name="Hartskeerl R.A."/>
            <person name="Ahmed A."/>
            <person name="van der Linden H."/>
            <person name="Goris M.G.A."/>
            <person name="Vinetz J.M."/>
            <person name="Sutton G.G."/>
            <person name="Nierman W.C."/>
            <person name="Fouts D.E."/>
        </authorList>
    </citation>
    <scope>NUCLEOTIDE SEQUENCE [LARGE SCALE GENOMIC DNA]</scope>
    <source>
        <strain evidence="2">LT 11-33</strain>
    </source>
</reference>
<dbReference type="AlphaFoldDB" id="N1W151"/>
<keyword evidence="3" id="KW-1185">Reference proteome</keyword>
<feature type="compositionally biased region" description="Basic and acidic residues" evidence="1">
    <location>
        <begin position="27"/>
        <end position="37"/>
    </location>
</feature>
<dbReference type="Proteomes" id="UP000012371">
    <property type="component" value="Unassembled WGS sequence"/>
</dbReference>
<gene>
    <name evidence="2" type="ORF">LEP1GSC203_3583</name>
</gene>
<sequence>MDFEIAHLKKVSHCNFSPTDQRNPMKIHTDSPGRLKF</sequence>
<evidence type="ECO:0000313" key="2">
    <source>
        <dbReference type="EMBL" id="EMY63005.1"/>
    </source>
</evidence>
<evidence type="ECO:0000313" key="3">
    <source>
        <dbReference type="Proteomes" id="UP000012371"/>
    </source>
</evidence>
<feature type="region of interest" description="Disordered" evidence="1">
    <location>
        <begin position="16"/>
        <end position="37"/>
    </location>
</feature>
<dbReference type="STRING" id="1257025.LEP1GSC203_3583"/>
<name>N1W151_9LEPT</name>